<gene>
    <name evidence="4" type="ORF">EPH_0075110</name>
</gene>
<reference evidence="4" key="1">
    <citation type="submission" date="2013-10" db="EMBL/GenBank/DDBJ databases">
        <title>Genomic analysis of the causative agents of coccidiosis in chickens.</title>
        <authorList>
            <person name="Reid A.J."/>
            <person name="Blake D."/>
            <person name="Billington K."/>
            <person name="Browne H."/>
            <person name="Dunn M."/>
            <person name="Hung S."/>
            <person name="Kawahara F."/>
            <person name="Miranda-Saavedra D."/>
            <person name="Mourier T."/>
            <person name="Nagra H."/>
            <person name="Otto T.D."/>
            <person name="Rawlings N."/>
            <person name="Sanchez A."/>
            <person name="Sanders M."/>
            <person name="Subramaniam C."/>
            <person name="Tay Y."/>
            <person name="Dear P."/>
            <person name="Doerig C."/>
            <person name="Gruber A."/>
            <person name="Parkinson J."/>
            <person name="Shirley M."/>
            <person name="Wan K.L."/>
            <person name="Berriman M."/>
            <person name="Tomley F."/>
            <person name="Pain A."/>
        </authorList>
    </citation>
    <scope>NUCLEOTIDE SEQUENCE [LARGE SCALE GENOMIC DNA]</scope>
    <source>
        <strain evidence="4">Houghton</strain>
    </source>
</reference>
<dbReference type="InterPro" id="IPR035979">
    <property type="entry name" value="RBD_domain_sf"/>
</dbReference>
<feature type="region of interest" description="Disordered" evidence="2">
    <location>
        <begin position="427"/>
        <end position="476"/>
    </location>
</feature>
<dbReference type="Gene3D" id="3.30.70.330">
    <property type="match status" value="1"/>
</dbReference>
<evidence type="ECO:0000256" key="1">
    <source>
        <dbReference type="PROSITE-ProRule" id="PRU00176"/>
    </source>
</evidence>
<dbReference type="InterPro" id="IPR000504">
    <property type="entry name" value="RRM_dom"/>
</dbReference>
<feature type="region of interest" description="Disordered" evidence="2">
    <location>
        <begin position="1"/>
        <end position="39"/>
    </location>
</feature>
<dbReference type="SUPFAM" id="SSF54928">
    <property type="entry name" value="RNA-binding domain, RBD"/>
    <property type="match status" value="1"/>
</dbReference>
<evidence type="ECO:0000313" key="5">
    <source>
        <dbReference type="Proteomes" id="UP000018201"/>
    </source>
</evidence>
<proteinExistence type="predicted"/>
<dbReference type="InterPro" id="IPR012677">
    <property type="entry name" value="Nucleotide-bd_a/b_plait_sf"/>
</dbReference>
<dbReference type="GO" id="GO:0003723">
    <property type="term" value="F:RNA binding"/>
    <property type="evidence" value="ECO:0007669"/>
    <property type="project" value="UniProtKB-UniRule"/>
</dbReference>
<feature type="compositionally biased region" description="Basic and acidic residues" evidence="2">
    <location>
        <begin position="438"/>
        <end position="452"/>
    </location>
</feature>
<dbReference type="PROSITE" id="PS50102">
    <property type="entry name" value="RRM"/>
    <property type="match status" value="1"/>
</dbReference>
<dbReference type="AlphaFoldDB" id="U6H3T4"/>
<protein>
    <recommendedName>
        <fullName evidence="3">RRM domain-containing protein</fullName>
    </recommendedName>
</protein>
<dbReference type="VEuPathDB" id="ToxoDB:EPH_0075110"/>
<evidence type="ECO:0000259" key="3">
    <source>
        <dbReference type="PROSITE" id="PS50102"/>
    </source>
</evidence>
<accession>U6H3T4</accession>
<sequence length="621" mass="66387">MPLDSSLARKTKVEGGRDADGETGDTSRLAYIPSDRPNTPHGRSVYVSNMLPGTSKETLRAAINYLLKHGEVVGVEMRERTNYLPYAFVELSSLQAAYELVQYKKAALVIGEQELKVQFKKIGLACPNHSLRSSSNSGALHEQETVSRSPVSLMSPFIPTGQTVRDVCRLVARKLSRDFNIPLQPPPSLYTASDHPEVFAMLQHEPSHPADAAAAFNPTAAAVQQHTQQTDTECNNRPSFSPFPIPVLQNTNQDTETSNDWQRDFKGFKETLRPYKQQQTVPHLPPPTASIPAVEPLQFLQQQQHLQQQQLHQQQLQQHNLHLPCLVETGTRGALSLQSHMETLSPQECILDDGKGRQTDNEMQRLSCGLGRQQEQQPSEGGLLSVLQGVREGSAAFAVGLRECSKTLGEKEEGECLFLLKRPTASCTDTAKSSGHPESLDKQGSRGMKGAEETPEETPEGTLVETPMEKPEGMPPPPVDPPIEIPSSGALLKLKSGLSSVGSPLLSVSAYMGKAAAAAAADAAAAAVAAAALQEPWGGLLGPQGTDNCSILLRGQSGDSSAITSTPSTSLSASLGCESLPSPSAANSLAPPPRRLSLARCRGLNTIGGGGERFAASRGGS</sequence>
<organism evidence="4 5">
    <name type="scientific">Eimeria praecox</name>
    <dbReference type="NCBI Taxonomy" id="51316"/>
    <lineage>
        <taxon>Eukaryota</taxon>
        <taxon>Sar</taxon>
        <taxon>Alveolata</taxon>
        <taxon>Apicomplexa</taxon>
        <taxon>Conoidasida</taxon>
        <taxon>Coccidia</taxon>
        <taxon>Eucoccidiorida</taxon>
        <taxon>Eimeriorina</taxon>
        <taxon>Eimeriidae</taxon>
        <taxon>Eimeria</taxon>
    </lineage>
</organism>
<dbReference type="OrthoDB" id="332588at2759"/>
<evidence type="ECO:0000313" key="4">
    <source>
        <dbReference type="EMBL" id="CDI87095.1"/>
    </source>
</evidence>
<feature type="compositionally biased region" description="Basic and acidic residues" evidence="2">
    <location>
        <begin position="11"/>
        <end position="20"/>
    </location>
</feature>
<reference evidence="4" key="2">
    <citation type="submission" date="2013-10" db="EMBL/GenBank/DDBJ databases">
        <authorList>
            <person name="Aslett M."/>
        </authorList>
    </citation>
    <scope>NUCLEOTIDE SEQUENCE [LARGE SCALE GENOMIC DNA]</scope>
    <source>
        <strain evidence="4">Houghton</strain>
    </source>
</reference>
<dbReference type="Proteomes" id="UP000018201">
    <property type="component" value="Unassembled WGS sequence"/>
</dbReference>
<feature type="domain" description="RRM" evidence="3">
    <location>
        <begin position="43"/>
        <end position="122"/>
    </location>
</feature>
<dbReference type="EMBL" id="HG696712">
    <property type="protein sequence ID" value="CDI87095.1"/>
    <property type="molecule type" value="Genomic_DNA"/>
</dbReference>
<name>U6H3T4_9EIME</name>
<keyword evidence="5" id="KW-1185">Reference proteome</keyword>
<keyword evidence="1" id="KW-0694">RNA-binding</keyword>
<evidence type="ECO:0000256" key="2">
    <source>
        <dbReference type="SAM" id="MobiDB-lite"/>
    </source>
</evidence>